<accession>A0A0B2X7C4</accession>
<organism evidence="2 3">
    <name type="scientific">Metarhizium robertsii (strain ARSEF 23 / ATCC MYA-3075)</name>
    <name type="common">Metarhizium anisopliae (strain ARSEF 23)</name>
    <dbReference type="NCBI Taxonomy" id="655844"/>
    <lineage>
        <taxon>Eukaryota</taxon>
        <taxon>Fungi</taxon>
        <taxon>Dikarya</taxon>
        <taxon>Ascomycota</taxon>
        <taxon>Pezizomycotina</taxon>
        <taxon>Sordariomycetes</taxon>
        <taxon>Hypocreomycetidae</taxon>
        <taxon>Hypocreales</taxon>
        <taxon>Clavicipitaceae</taxon>
        <taxon>Metarhizium</taxon>
    </lineage>
</organism>
<dbReference type="KEGG" id="maj:MAA_11579"/>
<comment type="caution">
    <text evidence="2">The sequence shown here is derived from an EMBL/GenBank/DDBJ whole genome shotgun (WGS) entry which is preliminary data.</text>
</comment>
<reference evidence="2 3" key="2">
    <citation type="journal article" date="2014" name="Proc. Natl. Acad. Sci. U.S.A.">
        <title>Trajectory and genomic determinants of fungal-pathogen speciation and host adaptation.</title>
        <authorList>
            <person name="Hu X."/>
            <person name="Xiao G."/>
            <person name="Zheng P."/>
            <person name="Shang Y."/>
            <person name="Su Y."/>
            <person name="Zhang X."/>
            <person name="Liu X."/>
            <person name="Zhan S."/>
            <person name="St Leger R.J."/>
            <person name="Wang C."/>
        </authorList>
    </citation>
    <scope>GENOME REANNOTATION</scope>
    <source>
        <strain evidence="3">ARSEF 23 / ATCC MYA-3075</strain>
    </source>
</reference>
<dbReference type="HOGENOM" id="CLU_1525530_0_0_1"/>
<sequence length="176" mass="18940">MVESRDEVSNDGSIRQFQGEKTALGLYGVCTCGVASPKMMLQTVPNGGKTPNPAVVQPVSVHFVPTRQMANATHIRTRRVATTRPVGSRGPRSALAGRLQRSSNSECKAPLPTGPLPERKKEGSNGGCCWLRHVSTVAPWVDMGSTYDLPGLFWLVLPVQKRQTAPLLTAMHHGSA</sequence>
<protein>
    <submittedName>
        <fullName evidence="2">Uncharacterized protein</fullName>
    </submittedName>
</protein>
<feature type="region of interest" description="Disordered" evidence="1">
    <location>
        <begin position="81"/>
        <end position="122"/>
    </location>
</feature>
<dbReference type="AlphaFoldDB" id="A0A0B2X7C4"/>
<dbReference type="RefSeq" id="XP_011410796.1">
    <property type="nucleotide sequence ID" value="XM_011412494.1"/>
</dbReference>
<proteinExistence type="predicted"/>
<dbReference type="GeneID" id="23633027"/>
<dbReference type="Proteomes" id="UP000002498">
    <property type="component" value="Unassembled WGS sequence"/>
</dbReference>
<evidence type="ECO:0000313" key="3">
    <source>
        <dbReference type="Proteomes" id="UP000002498"/>
    </source>
</evidence>
<dbReference type="EMBL" id="ADNJ02000010">
    <property type="protein sequence ID" value="KHO10818.1"/>
    <property type="molecule type" value="Genomic_DNA"/>
</dbReference>
<gene>
    <name evidence="2" type="ORF">MAA_11579</name>
</gene>
<evidence type="ECO:0000256" key="1">
    <source>
        <dbReference type="SAM" id="MobiDB-lite"/>
    </source>
</evidence>
<name>A0A0B2X7C4_METRA</name>
<reference evidence="2 3" key="1">
    <citation type="journal article" date="2011" name="PLoS Genet.">
        <title>Genome sequencing and comparative transcriptomics of the model entomopathogenic fungi Metarhizium anisopliae and M. acridum.</title>
        <authorList>
            <person name="Gao Q."/>
            <person name="Jin K."/>
            <person name="Ying S.H."/>
            <person name="Zhang Y."/>
            <person name="Xiao G."/>
            <person name="Shang Y."/>
            <person name="Duan Z."/>
            <person name="Hu X."/>
            <person name="Xie X.Q."/>
            <person name="Zhou G."/>
            <person name="Peng G."/>
            <person name="Luo Z."/>
            <person name="Huang W."/>
            <person name="Wang B."/>
            <person name="Fang W."/>
            <person name="Wang S."/>
            <person name="Zhong Y."/>
            <person name="Ma L.J."/>
            <person name="St Leger R.J."/>
            <person name="Zhao G.P."/>
            <person name="Pei Y."/>
            <person name="Feng M.G."/>
            <person name="Xia Y."/>
            <person name="Wang C."/>
        </authorList>
    </citation>
    <scope>NUCLEOTIDE SEQUENCE [LARGE SCALE GENOMIC DNA]</scope>
    <source>
        <strain evidence="3">ARSEF 23 / ATCC MYA-3075</strain>
    </source>
</reference>
<keyword evidence="3" id="KW-1185">Reference proteome</keyword>
<evidence type="ECO:0000313" key="2">
    <source>
        <dbReference type="EMBL" id="KHO10818.1"/>
    </source>
</evidence>